<dbReference type="InParanoid" id="G3Q5G2"/>
<reference evidence="2" key="2">
    <citation type="submission" date="2024-04" db="UniProtKB">
        <authorList>
            <consortium name="Ensembl"/>
        </authorList>
    </citation>
    <scope>IDENTIFICATION</scope>
</reference>
<name>G3Q5G2_GASAC</name>
<evidence type="ECO:0000313" key="2">
    <source>
        <dbReference type="Ensembl" id="ENSGACP00000025118.1"/>
    </source>
</evidence>
<protein>
    <submittedName>
        <fullName evidence="2">Uncharacterized protein</fullName>
    </submittedName>
</protein>
<accession>G3Q5G2</accession>
<proteinExistence type="predicted"/>
<dbReference type="Bgee" id="ENSGACG00000019002">
    <property type="expression patterns" value="Expressed in testis and 6 other cell types or tissues"/>
</dbReference>
<feature type="region of interest" description="Disordered" evidence="1">
    <location>
        <begin position="21"/>
        <end position="42"/>
    </location>
</feature>
<sequence>MTAEEFNTSPSQTCTDQLQVFSPASEEGDDAALGDQLSGEENSCHFEKKQEVSKVYMTDVKEHAKEAAAGLPAKKKRRMGRNLKSTLLRVSCPTQAAQREIVVRLREARGPVQSQLAPRSQTYLQWRMRRSFWGISRSRNTREALRRLWLKNVFNCN</sequence>
<organism evidence="2">
    <name type="scientific">Gasterosteus aculeatus</name>
    <name type="common">Three-spined stickleback</name>
    <dbReference type="NCBI Taxonomy" id="69293"/>
    <lineage>
        <taxon>Eukaryota</taxon>
        <taxon>Metazoa</taxon>
        <taxon>Chordata</taxon>
        <taxon>Craniata</taxon>
        <taxon>Vertebrata</taxon>
        <taxon>Euteleostomi</taxon>
        <taxon>Actinopterygii</taxon>
        <taxon>Neopterygii</taxon>
        <taxon>Teleostei</taxon>
        <taxon>Neoteleostei</taxon>
        <taxon>Acanthomorphata</taxon>
        <taxon>Eupercaria</taxon>
        <taxon>Perciformes</taxon>
        <taxon>Cottioidei</taxon>
        <taxon>Gasterosteales</taxon>
        <taxon>Gasterosteidae</taxon>
        <taxon>Gasterosteus</taxon>
    </lineage>
</organism>
<reference evidence="2" key="1">
    <citation type="submission" date="2006-01" db="EMBL/GenBank/DDBJ databases">
        <authorList>
            <person name="Lindblad-Toh K."/>
            <person name="Mauceli E."/>
            <person name="Grabherr M."/>
            <person name="Chang J.L."/>
            <person name="Lander E.S."/>
        </authorList>
    </citation>
    <scope>NUCLEOTIDE SEQUENCE [LARGE SCALE GENOMIC DNA]</scope>
</reference>
<dbReference type="Ensembl" id="ENSGACT00000025167.1">
    <property type="protein sequence ID" value="ENSGACP00000025118.1"/>
    <property type="gene ID" value="ENSGACG00000019002.1"/>
</dbReference>
<evidence type="ECO:0000256" key="1">
    <source>
        <dbReference type="SAM" id="MobiDB-lite"/>
    </source>
</evidence>
<dbReference type="AlphaFoldDB" id="G3Q5G2"/>